<feature type="binding site" evidence="6">
    <location>
        <position position="576"/>
    </location>
    <ligand>
        <name>substrate</name>
    </ligand>
</feature>
<dbReference type="GO" id="GO:0004725">
    <property type="term" value="F:protein tyrosine phosphatase activity"/>
    <property type="evidence" value="ECO:0007669"/>
    <property type="project" value="UniProtKB-EC"/>
</dbReference>
<keyword evidence="2" id="KW-0597">Phosphoprotein</keyword>
<evidence type="ECO:0000256" key="1">
    <source>
        <dbReference type="ARBA" id="ARBA00013064"/>
    </source>
</evidence>
<proteinExistence type="predicted"/>
<dbReference type="GO" id="GO:0030054">
    <property type="term" value="C:cell junction"/>
    <property type="evidence" value="ECO:0007669"/>
    <property type="project" value="TreeGrafter"/>
</dbReference>
<evidence type="ECO:0000256" key="7">
    <source>
        <dbReference type="SAM" id="MobiDB-lite"/>
    </source>
</evidence>
<dbReference type="InterPro" id="IPR029021">
    <property type="entry name" value="Prot-tyrosine_phosphatase-like"/>
</dbReference>
<dbReference type="PROSITE" id="PS50056">
    <property type="entry name" value="TYR_PHOSPHATASE_2"/>
    <property type="match status" value="1"/>
</dbReference>
<evidence type="ECO:0000259" key="8">
    <source>
        <dbReference type="PROSITE" id="PS50055"/>
    </source>
</evidence>
<organism evidence="10 11">
    <name type="scientific">Monodon monoceros</name>
    <name type="common">Narwhal</name>
    <name type="synonym">Ceratodon monodon</name>
    <dbReference type="NCBI Taxonomy" id="40151"/>
    <lineage>
        <taxon>Eukaryota</taxon>
        <taxon>Metazoa</taxon>
        <taxon>Chordata</taxon>
        <taxon>Craniata</taxon>
        <taxon>Vertebrata</taxon>
        <taxon>Euteleostomi</taxon>
        <taxon>Mammalia</taxon>
        <taxon>Eutheria</taxon>
        <taxon>Laurasiatheria</taxon>
        <taxon>Artiodactyla</taxon>
        <taxon>Whippomorpha</taxon>
        <taxon>Cetacea</taxon>
        <taxon>Odontoceti</taxon>
        <taxon>Monodontidae</taxon>
        <taxon>Monodon</taxon>
    </lineage>
</organism>
<dbReference type="Pfam" id="PF00102">
    <property type="entry name" value="Y_phosphatase"/>
    <property type="match status" value="1"/>
</dbReference>
<dbReference type="InterPro" id="IPR016130">
    <property type="entry name" value="Tyr_Pase_AS"/>
</dbReference>
<feature type="binding site" evidence="6">
    <location>
        <begin position="532"/>
        <end position="538"/>
    </location>
    <ligand>
        <name>substrate</name>
    </ligand>
</feature>
<protein>
    <recommendedName>
        <fullName evidence="1">protein-tyrosine-phosphatase</fullName>
        <ecNumber evidence="1">3.1.3.48</ecNumber>
    </recommendedName>
</protein>
<dbReference type="GO" id="GO:0007165">
    <property type="term" value="P:signal transduction"/>
    <property type="evidence" value="ECO:0007669"/>
    <property type="project" value="TreeGrafter"/>
</dbReference>
<dbReference type="SMART" id="SM00194">
    <property type="entry name" value="PTPc"/>
    <property type="match status" value="1"/>
</dbReference>
<dbReference type="InterPro" id="IPR000387">
    <property type="entry name" value="Tyr_Pase_dom"/>
</dbReference>
<keyword evidence="4" id="KW-0904">Protein phosphatase</keyword>
<dbReference type="InterPro" id="IPR000242">
    <property type="entry name" value="PTP_cat"/>
</dbReference>
<dbReference type="SMART" id="SM00404">
    <property type="entry name" value="PTPc_motif"/>
    <property type="match status" value="1"/>
</dbReference>
<dbReference type="PRINTS" id="PR00700">
    <property type="entry name" value="PRTYPHPHTASE"/>
</dbReference>
<dbReference type="PROSITE" id="PS50055">
    <property type="entry name" value="TYR_PHOSPHATASE_PTP"/>
    <property type="match status" value="1"/>
</dbReference>
<feature type="non-terminal residue" evidence="10">
    <location>
        <position position="1"/>
    </location>
</feature>
<evidence type="ECO:0000256" key="2">
    <source>
        <dbReference type="ARBA" id="ARBA00022553"/>
    </source>
</evidence>
<evidence type="ECO:0000256" key="5">
    <source>
        <dbReference type="PIRSR" id="PIRSR608356-50"/>
    </source>
</evidence>
<dbReference type="GO" id="GO:0005886">
    <property type="term" value="C:plasma membrane"/>
    <property type="evidence" value="ECO:0007669"/>
    <property type="project" value="TreeGrafter"/>
</dbReference>
<dbReference type="SUPFAM" id="SSF52799">
    <property type="entry name" value="(Phosphotyrosine protein) phosphatases II"/>
    <property type="match status" value="1"/>
</dbReference>
<dbReference type="PANTHER" id="PTHR46198:SF3">
    <property type="entry name" value="PROTEIN-TYROSINE-PHOSPHATASE"/>
    <property type="match status" value="1"/>
</dbReference>
<feature type="region of interest" description="Disordered" evidence="7">
    <location>
        <begin position="132"/>
        <end position="157"/>
    </location>
</feature>
<feature type="domain" description="Tyrosine-protein phosphatase" evidence="8">
    <location>
        <begin position="338"/>
        <end position="591"/>
    </location>
</feature>
<evidence type="ECO:0000256" key="6">
    <source>
        <dbReference type="PIRSR" id="PIRSR608356-51"/>
    </source>
</evidence>
<feature type="compositionally biased region" description="Polar residues" evidence="7">
    <location>
        <begin position="86"/>
        <end position="97"/>
    </location>
</feature>
<sequence>AEAGRAQDLEEMPWRRGPGGQERPRASAIPSEQGRARGKGAGTGQRPPQGQRREAADPWWWQQAAGACVGGSEEGRREEAGFLKPSQPSKTGQQTDRQLARGAGGHSCFTVASPCALSLKGLVRPFPVTVTDRGGLGGDGQRRKETPPASVLGQRPQEPGCPWGCKCQQPARPGPWLAPRLQEASTFSSRGGPHTPRKGVCEPFFHPEPLYSPLALPDLASSVGLGQHPAPPRPPIPSYLHPQPTGGTPEHSHRPPLPLRAAMTQLPPDQAPAKKHVRLQERRGSNVALMLDVRSLGTVEPICSVRTPQEVTLHFLRTAGRPLTRRALQHQPPSPKQLEEEFLKIPSNFVSPEDLDIPGHASKDRYKTILPNPQSRVCLGRAQSREDGDYINANYIRGYGGKDKAYIATQGPMPNTVSDFWEMVWQEETSLIVMLTQLREGKEKCVHYWPTEEETYGPFRIQVQDVRERPEYAVRQLTIQHQEERRSVKHILFSAWPDHQTPESAGPLLRLVAEVEDSPETAANTGPIVVHCSAGIGRTGCFIATHIGCQQLKALGEVDILGIVCQLRLDRGGMIQTAEQYEFLHHTLALYAAQLPEEPSP</sequence>
<feature type="binding site" evidence="6">
    <location>
        <position position="498"/>
    </location>
    <ligand>
        <name>substrate</name>
    </ligand>
</feature>
<reference evidence="11" key="1">
    <citation type="journal article" date="2019" name="IScience">
        <title>Narwhal Genome Reveals Long-Term Low Genetic Diversity despite Current Large Abundance Size.</title>
        <authorList>
            <person name="Westbury M.V."/>
            <person name="Petersen B."/>
            <person name="Garde E."/>
            <person name="Heide-Jorgensen M.P."/>
            <person name="Lorenzen E.D."/>
        </authorList>
    </citation>
    <scope>NUCLEOTIDE SEQUENCE [LARGE SCALE GENOMIC DNA]</scope>
</reference>
<dbReference type="PANTHER" id="PTHR46198">
    <property type="entry name" value="PROTEIN-TYROSINE-PHOSPHATASE"/>
    <property type="match status" value="1"/>
</dbReference>
<dbReference type="FunFam" id="3.90.190.10:FF:000020">
    <property type="entry name" value="Tyrosine-protein phosphatase non-receptor type 5"/>
    <property type="match status" value="1"/>
</dbReference>
<dbReference type="AlphaFoldDB" id="A0A4U1EZL2"/>
<evidence type="ECO:0000313" key="11">
    <source>
        <dbReference type="Proteomes" id="UP000308365"/>
    </source>
</evidence>
<feature type="compositionally biased region" description="Basic and acidic residues" evidence="7">
    <location>
        <begin position="1"/>
        <end position="14"/>
    </location>
</feature>
<name>A0A4U1EZL2_MONMO</name>
<accession>A0A4U1EZL2</accession>
<evidence type="ECO:0000259" key="9">
    <source>
        <dbReference type="PROSITE" id="PS50056"/>
    </source>
</evidence>
<dbReference type="InterPro" id="IPR008356">
    <property type="entry name" value="Tyr_Pase_KIM-con"/>
</dbReference>
<keyword evidence="3" id="KW-0378">Hydrolase</keyword>
<feature type="active site" description="Phosphocysteine intermediate" evidence="5">
    <location>
        <position position="532"/>
    </location>
</feature>
<evidence type="ECO:0000256" key="4">
    <source>
        <dbReference type="ARBA" id="ARBA00022912"/>
    </source>
</evidence>
<dbReference type="GO" id="GO:0005829">
    <property type="term" value="C:cytosol"/>
    <property type="evidence" value="ECO:0007669"/>
    <property type="project" value="TreeGrafter"/>
</dbReference>
<feature type="region of interest" description="Disordered" evidence="7">
    <location>
        <begin position="1"/>
        <end position="101"/>
    </location>
</feature>
<evidence type="ECO:0000313" key="10">
    <source>
        <dbReference type="EMBL" id="TKC42288.1"/>
    </source>
</evidence>
<feature type="domain" description="Tyrosine specific protein phosphatases" evidence="9">
    <location>
        <begin position="509"/>
        <end position="582"/>
    </location>
</feature>
<dbReference type="EC" id="3.1.3.48" evidence="1"/>
<dbReference type="InterPro" id="IPR003595">
    <property type="entry name" value="Tyr_Pase_cat"/>
</dbReference>
<dbReference type="GO" id="GO:0019901">
    <property type="term" value="F:protein kinase binding"/>
    <property type="evidence" value="ECO:0007669"/>
    <property type="project" value="TreeGrafter"/>
</dbReference>
<evidence type="ECO:0000256" key="3">
    <source>
        <dbReference type="ARBA" id="ARBA00022801"/>
    </source>
</evidence>
<gene>
    <name evidence="10" type="ORF">EI555_015388</name>
</gene>
<dbReference type="EMBL" id="RWIC01000557">
    <property type="protein sequence ID" value="TKC42288.1"/>
    <property type="molecule type" value="Genomic_DNA"/>
</dbReference>
<dbReference type="Proteomes" id="UP000308365">
    <property type="component" value="Unassembled WGS sequence"/>
</dbReference>
<feature type="region of interest" description="Disordered" evidence="7">
    <location>
        <begin position="222"/>
        <end position="254"/>
    </location>
</feature>
<dbReference type="Gene3D" id="3.90.190.10">
    <property type="entry name" value="Protein tyrosine phosphatase superfamily"/>
    <property type="match status" value="1"/>
</dbReference>
<dbReference type="CDD" id="cd14612">
    <property type="entry name" value="PTPc-N7"/>
    <property type="match status" value="1"/>
</dbReference>
<dbReference type="PROSITE" id="PS00383">
    <property type="entry name" value="TYR_PHOSPHATASE_1"/>
    <property type="match status" value="1"/>
</dbReference>
<comment type="caution">
    <text evidence="10">The sequence shown here is derived from an EMBL/GenBank/DDBJ whole genome shotgun (WGS) entry which is preliminary data.</text>
</comment>
<dbReference type="PRINTS" id="PR01778">
    <property type="entry name" value="KIMPTPASE"/>
</dbReference>